<feature type="domain" description="UPAR/Ly6" evidence="10">
    <location>
        <begin position="20"/>
        <end position="111"/>
    </location>
</feature>
<evidence type="ECO:0000256" key="9">
    <source>
        <dbReference type="SAM" id="SignalP"/>
    </source>
</evidence>
<keyword evidence="2" id="KW-1003">Cell membrane</keyword>
<accession>A0ABM2EGW6</accession>
<dbReference type="PANTHER" id="PTHR32217:SF5">
    <property type="entry name" value="LYMPHOCYTE ANTIGEN 6H"/>
    <property type="match status" value="1"/>
</dbReference>
<feature type="signal peptide" evidence="9">
    <location>
        <begin position="1"/>
        <end position="20"/>
    </location>
</feature>
<dbReference type="InterPro" id="IPR051445">
    <property type="entry name" value="LY6H/LY6L_nAChR_modulators"/>
</dbReference>
<evidence type="ECO:0000313" key="12">
    <source>
        <dbReference type="RefSeq" id="XP_008506623.1"/>
    </source>
</evidence>
<dbReference type="SUPFAM" id="SSF57302">
    <property type="entry name" value="Snake toxin-like"/>
    <property type="match status" value="1"/>
</dbReference>
<evidence type="ECO:0000313" key="13">
    <source>
        <dbReference type="RefSeq" id="XP_070487306.1"/>
    </source>
</evidence>
<feature type="chain" id="PRO_5045023729" evidence="9">
    <location>
        <begin position="21"/>
        <end position="139"/>
    </location>
</feature>
<evidence type="ECO:0000256" key="1">
    <source>
        <dbReference type="ARBA" id="ARBA00004609"/>
    </source>
</evidence>
<keyword evidence="6" id="KW-1015">Disulfide bond</keyword>
<dbReference type="InterPro" id="IPR016054">
    <property type="entry name" value="LY6_UPA_recep-like"/>
</dbReference>
<comment type="subcellular location">
    <subcellularLocation>
        <location evidence="1">Cell membrane</location>
        <topology evidence="1">Lipid-anchor</topology>
        <topology evidence="1">GPI-anchor</topology>
    </subcellularLocation>
</comment>
<keyword evidence="8" id="KW-0449">Lipoprotein</keyword>
<keyword evidence="5" id="KW-0472">Membrane</keyword>
<protein>
    <submittedName>
        <fullName evidence="12 13">Lymphocyte antigen 6H-like</fullName>
    </submittedName>
</protein>
<dbReference type="GeneID" id="103541566"/>
<dbReference type="PROSITE" id="PS00983">
    <property type="entry name" value="LY6_UPAR"/>
    <property type="match status" value="1"/>
</dbReference>
<evidence type="ECO:0000256" key="8">
    <source>
        <dbReference type="ARBA" id="ARBA00023288"/>
    </source>
</evidence>
<dbReference type="Gene3D" id="2.10.60.10">
    <property type="entry name" value="CD59"/>
    <property type="match status" value="1"/>
</dbReference>
<evidence type="ECO:0000256" key="5">
    <source>
        <dbReference type="ARBA" id="ARBA00023136"/>
    </source>
</evidence>
<dbReference type="Pfam" id="PF00021">
    <property type="entry name" value="UPAR_LY6"/>
    <property type="match status" value="1"/>
</dbReference>
<sequence>MKGIHLVLLAVLLCSQQALSLQCYNCTEEEDVSKCQTTISCDSTPSICYKGGRTLTKTSGQVVKLHSKGCGSSCDDVYDMMEQLVEKMVSEDRSKLELWAPDCCGKDLCNRVAQVGRSLWILAGGLLLSLRPALLWALL</sequence>
<proteinExistence type="predicted"/>
<gene>
    <name evidence="12 13" type="primary">LOC103541566</name>
</gene>
<evidence type="ECO:0000313" key="11">
    <source>
        <dbReference type="Proteomes" id="UP001652662"/>
    </source>
</evidence>
<evidence type="ECO:0000259" key="10">
    <source>
        <dbReference type="Pfam" id="PF00021"/>
    </source>
</evidence>
<evidence type="ECO:0000256" key="4">
    <source>
        <dbReference type="ARBA" id="ARBA00022729"/>
    </source>
</evidence>
<dbReference type="PANTHER" id="PTHR32217">
    <property type="entry name" value="LYMPHOCYTE ANTIGEN 6H"/>
    <property type="match status" value="1"/>
</dbReference>
<keyword evidence="3" id="KW-0336">GPI-anchor</keyword>
<evidence type="ECO:0000256" key="3">
    <source>
        <dbReference type="ARBA" id="ARBA00022622"/>
    </source>
</evidence>
<dbReference type="InterPro" id="IPR018363">
    <property type="entry name" value="CD59_antigen_CS"/>
</dbReference>
<dbReference type="Proteomes" id="UP001652662">
    <property type="component" value="Chromosome 8"/>
</dbReference>
<organism evidence="11 12">
    <name type="scientific">Equus przewalskii</name>
    <name type="common">Przewalski's horse</name>
    <name type="synonym">Equus caballus przewalskii</name>
    <dbReference type="NCBI Taxonomy" id="9798"/>
    <lineage>
        <taxon>Eukaryota</taxon>
        <taxon>Metazoa</taxon>
        <taxon>Chordata</taxon>
        <taxon>Craniata</taxon>
        <taxon>Vertebrata</taxon>
        <taxon>Euteleostomi</taxon>
        <taxon>Mammalia</taxon>
        <taxon>Eutheria</taxon>
        <taxon>Laurasiatheria</taxon>
        <taxon>Perissodactyla</taxon>
        <taxon>Equidae</taxon>
        <taxon>Equus</taxon>
    </lineage>
</organism>
<keyword evidence="4 9" id="KW-0732">Signal</keyword>
<reference evidence="12 13" key="1">
    <citation type="submission" date="2025-05" db="UniProtKB">
        <authorList>
            <consortium name="RefSeq"/>
        </authorList>
    </citation>
    <scope>IDENTIFICATION</scope>
    <source>
        <tissue evidence="12 13">Blood</tissue>
    </source>
</reference>
<evidence type="ECO:0000256" key="6">
    <source>
        <dbReference type="ARBA" id="ARBA00023157"/>
    </source>
</evidence>
<keyword evidence="11" id="KW-1185">Reference proteome</keyword>
<keyword evidence="7" id="KW-0325">Glycoprotein</keyword>
<evidence type="ECO:0000256" key="7">
    <source>
        <dbReference type="ARBA" id="ARBA00023180"/>
    </source>
</evidence>
<dbReference type="InterPro" id="IPR045860">
    <property type="entry name" value="Snake_toxin-like_sf"/>
</dbReference>
<dbReference type="RefSeq" id="XP_070487306.1">
    <property type="nucleotide sequence ID" value="XM_070631205.1"/>
</dbReference>
<dbReference type="RefSeq" id="XP_008506623.1">
    <property type="nucleotide sequence ID" value="XM_008508401.2"/>
</dbReference>
<name>A0ABM2EGW6_EQUPR</name>
<evidence type="ECO:0000256" key="2">
    <source>
        <dbReference type="ARBA" id="ARBA00022475"/>
    </source>
</evidence>